<feature type="region of interest" description="Disordered" evidence="1">
    <location>
        <begin position="1"/>
        <end position="87"/>
    </location>
</feature>
<name>A0ABS4JTC5_9FIRM</name>
<proteinExistence type="predicted"/>
<protein>
    <submittedName>
        <fullName evidence="2">Uncharacterized protein</fullName>
    </submittedName>
</protein>
<keyword evidence="3" id="KW-1185">Reference proteome</keyword>
<sequence length="87" mass="8737">MQDDKAVEERRRAVRASHPLGPGTAGRTTSGAAYRGMEVAAATGEPSPADPGFPVTAVGLHPGQGQDPEGTTERSGGRTGRKAPGAG</sequence>
<comment type="caution">
    <text evidence="2">The sequence shown here is derived from an EMBL/GenBank/DDBJ whole genome shotgun (WGS) entry which is preliminary data.</text>
</comment>
<accession>A0ABS4JTC5</accession>
<evidence type="ECO:0000256" key="1">
    <source>
        <dbReference type="SAM" id="MobiDB-lite"/>
    </source>
</evidence>
<gene>
    <name evidence="2" type="ORF">J2Z79_002187</name>
</gene>
<evidence type="ECO:0000313" key="3">
    <source>
        <dbReference type="Proteomes" id="UP001519289"/>
    </source>
</evidence>
<feature type="compositionally biased region" description="Basic and acidic residues" evidence="1">
    <location>
        <begin position="1"/>
        <end position="11"/>
    </location>
</feature>
<evidence type="ECO:0000313" key="2">
    <source>
        <dbReference type="EMBL" id="MBP2018772.1"/>
    </source>
</evidence>
<dbReference type="RefSeq" id="WP_209466898.1">
    <property type="nucleotide sequence ID" value="NZ_JAGGLG010000017.1"/>
</dbReference>
<organism evidence="2 3">
    <name type="scientific">Symbiobacterium terraclitae</name>
    <dbReference type="NCBI Taxonomy" id="557451"/>
    <lineage>
        <taxon>Bacteria</taxon>
        <taxon>Bacillati</taxon>
        <taxon>Bacillota</taxon>
        <taxon>Clostridia</taxon>
        <taxon>Eubacteriales</taxon>
        <taxon>Symbiobacteriaceae</taxon>
        <taxon>Symbiobacterium</taxon>
    </lineage>
</organism>
<reference evidence="2 3" key="1">
    <citation type="submission" date="2021-03" db="EMBL/GenBank/DDBJ databases">
        <title>Genomic Encyclopedia of Type Strains, Phase IV (KMG-IV): sequencing the most valuable type-strain genomes for metagenomic binning, comparative biology and taxonomic classification.</title>
        <authorList>
            <person name="Goeker M."/>
        </authorList>
    </citation>
    <scope>NUCLEOTIDE SEQUENCE [LARGE SCALE GENOMIC DNA]</scope>
    <source>
        <strain evidence="2 3">DSM 27138</strain>
    </source>
</reference>
<dbReference type="Proteomes" id="UP001519289">
    <property type="component" value="Unassembled WGS sequence"/>
</dbReference>
<dbReference type="EMBL" id="JAGGLG010000017">
    <property type="protein sequence ID" value="MBP2018772.1"/>
    <property type="molecule type" value="Genomic_DNA"/>
</dbReference>